<keyword evidence="3" id="KW-1133">Transmembrane helix</keyword>
<dbReference type="GO" id="GO:0010411">
    <property type="term" value="P:xyloglucan metabolic process"/>
    <property type="evidence" value="ECO:0007669"/>
    <property type="project" value="TreeGrafter"/>
</dbReference>
<dbReference type="InterPro" id="IPR052025">
    <property type="entry name" value="Xyloglucanase_GH74"/>
</dbReference>
<dbReference type="InterPro" id="IPR015943">
    <property type="entry name" value="WD40/YVTN_repeat-like_dom_sf"/>
</dbReference>
<dbReference type="Proteomes" id="UP000885672">
    <property type="component" value="Unassembled WGS sequence"/>
</dbReference>
<evidence type="ECO:0000313" key="5">
    <source>
        <dbReference type="EMBL" id="HDQ99704.1"/>
    </source>
</evidence>
<gene>
    <name evidence="5" type="ORF">ENN51_05395</name>
</gene>
<dbReference type="SUPFAM" id="SSF110296">
    <property type="entry name" value="Oligoxyloglucan reducing end-specific cellobiohydrolase"/>
    <property type="match status" value="2"/>
</dbReference>
<feature type="transmembrane region" description="Helical" evidence="3">
    <location>
        <begin position="38"/>
        <end position="55"/>
    </location>
</feature>
<keyword evidence="3" id="KW-0472">Membrane</keyword>
<proteinExistence type="predicted"/>
<name>A0A7V0T5S1_UNCW3</name>
<evidence type="ECO:0000256" key="3">
    <source>
        <dbReference type="SAM" id="Phobius"/>
    </source>
</evidence>
<accession>A0A7V0T5S1</accession>
<keyword evidence="3" id="KW-0812">Transmembrane</keyword>
<reference evidence="5" key="1">
    <citation type="journal article" date="2020" name="mSystems">
        <title>Genome- and Community-Level Interaction Insights into Carbon Utilization and Element Cycling Functions of Hydrothermarchaeota in Hydrothermal Sediment.</title>
        <authorList>
            <person name="Zhou Z."/>
            <person name="Liu Y."/>
            <person name="Xu W."/>
            <person name="Pan J."/>
            <person name="Luo Z.H."/>
            <person name="Li M."/>
        </authorList>
    </citation>
    <scope>NUCLEOTIDE SEQUENCE [LARGE SCALE GENOMIC DNA]</scope>
    <source>
        <strain evidence="5">SpSt-1182</strain>
    </source>
</reference>
<dbReference type="PANTHER" id="PTHR43739">
    <property type="entry name" value="XYLOGLUCANASE (EUROFUNG)"/>
    <property type="match status" value="1"/>
</dbReference>
<evidence type="ECO:0000256" key="1">
    <source>
        <dbReference type="ARBA" id="ARBA00022737"/>
    </source>
</evidence>
<feature type="domain" description="Sortilin N-terminal" evidence="4">
    <location>
        <begin position="400"/>
        <end position="509"/>
    </location>
</feature>
<dbReference type="InterPro" id="IPR036278">
    <property type="entry name" value="Sialidase_sf"/>
</dbReference>
<dbReference type="InterPro" id="IPR002860">
    <property type="entry name" value="BNR_rpt"/>
</dbReference>
<feature type="region of interest" description="Disordered" evidence="2">
    <location>
        <begin position="1"/>
        <end position="28"/>
    </location>
</feature>
<dbReference type="Gene3D" id="2.130.10.10">
    <property type="entry name" value="YVTN repeat-like/Quinoprotein amine dehydrogenase"/>
    <property type="match status" value="5"/>
</dbReference>
<sequence>MPATATRSRHGGLTDSAPGWSSRPGRTMRKEARCRMKTVMVLVMLAVAAAPAGSWQRFGPDGITLAALTRVPGSMEEVYVVTDGVPALVFHSADGGANWALRDTIQDRIAELVVVPGQTTTLYAGGTTGRVWRSLDGGWLWDETGALSGAPRLRRLSLRPGTPSVLRAVAETVRSDSVVGLGFYVSTDGGVTWSSVPVDSGRTARAAALGTDRERPDRLLFGGEVDGVARLYASSNAGASWRDVTGTITGSCLWSAVVSPQDSMVLLAATGDGIWRSSNGGTSWSRVNDAPAWSVAFGDAAPHYAYAGSDNLVFRSNNLGVDWSADSTEFAGTFTRRLEINPQDGLDLYAAGGRGAYRTTDGGFSWEERTVGFDRLTTGFLSFHPTSGDTVFTCPPGYGLLVSGDRGLSWESLPGFAGAGFATAVAINPNAPDTLYVVTGQDHRLFMTSDRGDSWVARPVEAGFSGAGLAVHPTGPDTFYTWGSVRPFESEERFGFWKSTDRGHNWSRLFSPGTRGRCYGFRTTPASDSLFLWGAVDGRARVYLSLDRGGTWLNRSAGLIGRAVVDLKTAPGDNRTSYLCATEAGVFRTLDGGASWTRLGLRDVTAVLADTADPAFIVAATDTQGLFHTTNAGAIWKRDTVELPHRSLAFLVRHPDDDAVLYCGTVGQGLYGLGVIGVSEPGRPGSWGRSFGVEPTVVRTGAWLRLDAVPGRVTVELFTPDGRRVGPVTTLDPAPGNRLWVRPYGLAAGVYLMRVRSDGPDRVARLVLTD</sequence>
<dbReference type="SUPFAM" id="SSF50939">
    <property type="entry name" value="Sialidases"/>
    <property type="match status" value="1"/>
</dbReference>
<dbReference type="EMBL" id="DSBX01000203">
    <property type="protein sequence ID" value="HDQ99704.1"/>
    <property type="molecule type" value="Genomic_DNA"/>
</dbReference>
<dbReference type="Pfam" id="PF15902">
    <property type="entry name" value="Sortilin-Vps10"/>
    <property type="match status" value="1"/>
</dbReference>
<organism evidence="5">
    <name type="scientific">candidate division WOR-3 bacterium</name>
    <dbReference type="NCBI Taxonomy" id="2052148"/>
    <lineage>
        <taxon>Bacteria</taxon>
        <taxon>Bacteria division WOR-3</taxon>
    </lineage>
</organism>
<dbReference type="Pfam" id="PF02012">
    <property type="entry name" value="BNR"/>
    <property type="match status" value="1"/>
</dbReference>
<dbReference type="AlphaFoldDB" id="A0A7V0T5S1"/>
<protein>
    <recommendedName>
        <fullName evidence="4">Sortilin N-terminal domain-containing protein</fullName>
    </recommendedName>
</protein>
<evidence type="ECO:0000259" key="4">
    <source>
        <dbReference type="Pfam" id="PF15902"/>
    </source>
</evidence>
<comment type="caution">
    <text evidence="5">The sequence shown here is derived from an EMBL/GenBank/DDBJ whole genome shotgun (WGS) entry which is preliminary data.</text>
</comment>
<dbReference type="InterPro" id="IPR031778">
    <property type="entry name" value="Sortilin_N"/>
</dbReference>
<evidence type="ECO:0000256" key="2">
    <source>
        <dbReference type="SAM" id="MobiDB-lite"/>
    </source>
</evidence>
<keyword evidence="1" id="KW-0677">Repeat</keyword>
<dbReference type="PANTHER" id="PTHR43739:SF5">
    <property type="entry name" value="EXO-ALPHA-SIALIDASE"/>
    <property type="match status" value="1"/>
</dbReference>